<evidence type="ECO:0000313" key="8">
    <source>
        <dbReference type="EMBL" id="QWZ06681.1"/>
    </source>
</evidence>
<feature type="transmembrane region" description="Helical" evidence="6">
    <location>
        <begin position="280"/>
        <end position="298"/>
    </location>
</feature>
<dbReference type="InterPro" id="IPR026841">
    <property type="entry name" value="Aur1/Ipt1"/>
</dbReference>
<dbReference type="Proteomes" id="UP000683575">
    <property type="component" value="Chromosome"/>
</dbReference>
<dbReference type="PANTHER" id="PTHR31310:SF7">
    <property type="entry name" value="PA-PHOSPHATASE RELATED-FAMILY PROTEIN DDB_G0268928"/>
    <property type="match status" value="1"/>
</dbReference>
<dbReference type="Pfam" id="PF14378">
    <property type="entry name" value="PAP2_3"/>
    <property type="match status" value="1"/>
</dbReference>
<dbReference type="AlphaFoldDB" id="A0A975XYR9"/>
<sequence>MRTGGFRFAVVLSLALAAAAVAVALTYHLPLRDPDGVAVPTYVRLPIILLLAFLTDVVPRALWRGRSLARLPRTLVAVVRERWPWEHVRFALVGLGAWYLTYAAFRNLKSFVPFVNRNLWDSTLAHLDRILFLGHDPATLLHSLFGVGAAAEVFSFVYVAWIVFVPFSLVVALVWSRDRTGGSWYVTAVAVDWVLGVATYFLVPTLGPVYAQSQDFVALPHTYVSTLQDAMIQDRYTVLYDPFATHAVQTIAAFASLHVGIMVTVCLMAELLHMKRWVRVAMWVFLAVTVLATVYLGWHYFVDTVGGAVLGAAGVWIAALGTGNHERGRPRLKVREPEPAHERQPVSAQPR</sequence>
<comment type="subcellular location">
    <subcellularLocation>
        <location evidence="1">Membrane</location>
        <topology evidence="1">Multi-pass membrane protein</topology>
    </subcellularLocation>
</comment>
<accession>A0A975XYR9</accession>
<keyword evidence="9" id="KW-1185">Reference proteome</keyword>
<keyword evidence="2 6" id="KW-0812">Transmembrane</keyword>
<feature type="transmembrane region" description="Helical" evidence="6">
    <location>
        <begin position="304"/>
        <end position="323"/>
    </location>
</feature>
<dbReference type="GO" id="GO:0016020">
    <property type="term" value="C:membrane"/>
    <property type="evidence" value="ECO:0007669"/>
    <property type="project" value="UniProtKB-SubCell"/>
</dbReference>
<feature type="transmembrane region" description="Helical" evidence="6">
    <location>
        <begin position="88"/>
        <end position="105"/>
    </location>
</feature>
<organism evidence="8 9">
    <name type="scientific">Nocardioides panacis</name>
    <dbReference type="NCBI Taxonomy" id="2849501"/>
    <lineage>
        <taxon>Bacteria</taxon>
        <taxon>Bacillati</taxon>
        <taxon>Actinomycetota</taxon>
        <taxon>Actinomycetes</taxon>
        <taxon>Propionibacteriales</taxon>
        <taxon>Nocardioidaceae</taxon>
        <taxon>Nocardioides</taxon>
    </lineage>
</organism>
<evidence type="ECO:0000256" key="6">
    <source>
        <dbReference type="SAM" id="Phobius"/>
    </source>
</evidence>
<evidence type="ECO:0000256" key="3">
    <source>
        <dbReference type="ARBA" id="ARBA00022989"/>
    </source>
</evidence>
<protein>
    <submittedName>
        <fullName evidence="8">Phosphatase PAP2 family protein</fullName>
    </submittedName>
</protein>
<evidence type="ECO:0000256" key="1">
    <source>
        <dbReference type="ARBA" id="ARBA00004141"/>
    </source>
</evidence>
<feature type="transmembrane region" description="Helical" evidence="6">
    <location>
        <begin position="182"/>
        <end position="203"/>
    </location>
</feature>
<dbReference type="CDD" id="cd03386">
    <property type="entry name" value="PAP2_Aur1_like"/>
    <property type="match status" value="1"/>
</dbReference>
<dbReference type="InterPro" id="IPR052185">
    <property type="entry name" value="IPC_Synthase-Related"/>
</dbReference>
<evidence type="ECO:0000256" key="5">
    <source>
        <dbReference type="SAM" id="MobiDB-lite"/>
    </source>
</evidence>
<dbReference type="EMBL" id="CP077062">
    <property type="protein sequence ID" value="QWZ06681.1"/>
    <property type="molecule type" value="Genomic_DNA"/>
</dbReference>
<feature type="domain" description="Inositolphosphotransferase Aur1/Ipt1" evidence="7">
    <location>
        <begin position="123"/>
        <end position="316"/>
    </location>
</feature>
<feature type="transmembrane region" description="Helical" evidence="6">
    <location>
        <begin position="153"/>
        <end position="175"/>
    </location>
</feature>
<dbReference type="PANTHER" id="PTHR31310">
    <property type="match status" value="1"/>
</dbReference>
<proteinExistence type="predicted"/>
<feature type="region of interest" description="Disordered" evidence="5">
    <location>
        <begin position="326"/>
        <end position="351"/>
    </location>
</feature>
<keyword evidence="4 6" id="KW-0472">Membrane</keyword>
<reference evidence="8" key="1">
    <citation type="submission" date="2021-06" db="EMBL/GenBank/DDBJ databases">
        <title>Complete genome sequence of Nocardioides sp. G188.</title>
        <authorList>
            <person name="Im W.-T."/>
        </authorList>
    </citation>
    <scope>NUCLEOTIDE SEQUENCE</scope>
    <source>
        <strain evidence="8">G188</strain>
    </source>
</reference>
<evidence type="ECO:0000256" key="2">
    <source>
        <dbReference type="ARBA" id="ARBA00022692"/>
    </source>
</evidence>
<evidence type="ECO:0000259" key="7">
    <source>
        <dbReference type="Pfam" id="PF14378"/>
    </source>
</evidence>
<dbReference type="KEGG" id="nps:KRR39_14125"/>
<gene>
    <name evidence="8" type="ORF">KRR39_14125</name>
</gene>
<evidence type="ECO:0000256" key="4">
    <source>
        <dbReference type="ARBA" id="ARBA00023136"/>
    </source>
</evidence>
<dbReference type="RefSeq" id="WP_216937797.1">
    <property type="nucleotide sequence ID" value="NZ_CP077062.1"/>
</dbReference>
<feature type="compositionally biased region" description="Basic and acidic residues" evidence="5">
    <location>
        <begin position="326"/>
        <end position="344"/>
    </location>
</feature>
<evidence type="ECO:0000313" key="9">
    <source>
        <dbReference type="Proteomes" id="UP000683575"/>
    </source>
</evidence>
<feature type="transmembrane region" description="Helical" evidence="6">
    <location>
        <begin position="43"/>
        <end position="63"/>
    </location>
</feature>
<name>A0A975XYR9_9ACTN</name>
<keyword evidence="3 6" id="KW-1133">Transmembrane helix</keyword>
<feature type="transmembrane region" description="Helical" evidence="6">
    <location>
        <begin position="247"/>
        <end position="268"/>
    </location>
</feature>